<feature type="region of interest" description="Disordered" evidence="1">
    <location>
        <begin position="44"/>
        <end position="87"/>
    </location>
</feature>
<evidence type="ECO:0000313" key="3">
    <source>
        <dbReference type="Proteomes" id="UP000694844"/>
    </source>
</evidence>
<keyword evidence="2" id="KW-0732">Signal</keyword>
<feature type="region of interest" description="Disordered" evidence="1">
    <location>
        <begin position="238"/>
        <end position="271"/>
    </location>
</feature>
<feature type="region of interest" description="Disordered" evidence="1">
    <location>
        <begin position="202"/>
        <end position="224"/>
    </location>
</feature>
<dbReference type="Proteomes" id="UP000694844">
    <property type="component" value="Chromosome 10"/>
</dbReference>
<evidence type="ECO:0000256" key="2">
    <source>
        <dbReference type="SAM" id="SignalP"/>
    </source>
</evidence>
<organism evidence="3 4">
    <name type="scientific">Crassostrea virginica</name>
    <name type="common">Eastern oyster</name>
    <dbReference type="NCBI Taxonomy" id="6565"/>
    <lineage>
        <taxon>Eukaryota</taxon>
        <taxon>Metazoa</taxon>
        <taxon>Spiralia</taxon>
        <taxon>Lophotrochozoa</taxon>
        <taxon>Mollusca</taxon>
        <taxon>Bivalvia</taxon>
        <taxon>Autobranchia</taxon>
        <taxon>Pteriomorphia</taxon>
        <taxon>Ostreida</taxon>
        <taxon>Ostreoidea</taxon>
        <taxon>Ostreidae</taxon>
        <taxon>Crassostrea</taxon>
    </lineage>
</organism>
<dbReference type="GeneID" id="111117028"/>
<sequence>MRVIVLLILITIAASTGKKHSDAYSQNNNQHLPESRLVHYQTQRNNKGGTDQPPRTVDRNHVGPHTKNFQHSKNGKQRSRTRTRTRTGRAGGMISQMSLGLQAFSDKTMMYGPGPGNNYNANGQGMGMSSMTSATVPGSNYGGSGQGIGMSSMTSGNIPGSNYGGSGQGMGMSSGPFTNKGMSQSMFPAGLSNNKGSIPNGLSQGNSGMSPFGGSSTMKEGSNRTPFNMAMLSMQSQAELSPSMGGAMSMNGRHPARGSSSNVPSRDNTDRLDQKITFGDTTSIQYVDGRIIVPKTWSMEKVRALQAKINGDDVHGKHQLGCPPPASNCPKSCIAFNDNGCPVCSCEEDICPVFPAGCRKGRVRINKDGCPVCVSEDKPRDWYNTIWSNDN</sequence>
<protein>
    <submittedName>
        <fullName evidence="4">Uncharacterized protein LOC111117028</fullName>
    </submittedName>
</protein>
<dbReference type="RefSeq" id="XP_022311797.1">
    <property type="nucleotide sequence ID" value="XM_022456089.1"/>
</dbReference>
<feature type="compositionally biased region" description="Basic residues" evidence="1">
    <location>
        <begin position="62"/>
        <end position="87"/>
    </location>
</feature>
<dbReference type="KEGG" id="cvn:111117028"/>
<feature type="chain" id="PRO_5034289480" evidence="2">
    <location>
        <begin position="18"/>
        <end position="391"/>
    </location>
</feature>
<accession>A0A8B8C7T4</accession>
<gene>
    <name evidence="4" type="primary">LOC111117028</name>
</gene>
<dbReference type="AlphaFoldDB" id="A0A8B8C7T4"/>
<reference evidence="4" key="1">
    <citation type="submission" date="2025-08" db="UniProtKB">
        <authorList>
            <consortium name="RefSeq"/>
        </authorList>
    </citation>
    <scope>IDENTIFICATION</scope>
    <source>
        <tissue evidence="4">Whole sample</tissue>
    </source>
</reference>
<name>A0A8B8C7T4_CRAVI</name>
<proteinExistence type="predicted"/>
<keyword evidence="3" id="KW-1185">Reference proteome</keyword>
<feature type="signal peptide" evidence="2">
    <location>
        <begin position="1"/>
        <end position="17"/>
    </location>
</feature>
<evidence type="ECO:0000313" key="4">
    <source>
        <dbReference type="RefSeq" id="XP_022311797.1"/>
    </source>
</evidence>
<evidence type="ECO:0000256" key="1">
    <source>
        <dbReference type="SAM" id="MobiDB-lite"/>
    </source>
</evidence>